<reference evidence="12 13" key="1">
    <citation type="submission" date="2022-12" db="EMBL/GenBank/DDBJ databases">
        <title>Metagenome assembled genome from gulf of manar.</title>
        <authorList>
            <person name="Kohli P."/>
            <person name="Pk S."/>
            <person name="Venkata Ramana C."/>
            <person name="Sasikala C."/>
        </authorList>
    </citation>
    <scope>NUCLEOTIDE SEQUENCE [LARGE SCALE GENOMIC DNA]</scope>
    <source>
        <strain evidence="12">JB008</strain>
    </source>
</reference>
<accession>A0AAJ1MPG4</accession>
<comment type="subunit">
    <text evidence="7">Part of the 30S ribosomal subunit. Contacts protein S5. The interaction surface between S4 and S5 is involved in control of translational fidelity.</text>
</comment>
<dbReference type="Gene3D" id="3.10.290.10">
    <property type="entry name" value="RNA-binding S4 domain"/>
    <property type="match status" value="1"/>
</dbReference>
<dbReference type="GO" id="GO:0015935">
    <property type="term" value="C:small ribosomal subunit"/>
    <property type="evidence" value="ECO:0007669"/>
    <property type="project" value="InterPro"/>
</dbReference>
<dbReference type="Proteomes" id="UP001221217">
    <property type="component" value="Unassembled WGS sequence"/>
</dbReference>
<dbReference type="Gene3D" id="1.10.1050.10">
    <property type="entry name" value="Ribosomal Protein S4 Delta 41, Chain A, domain 1"/>
    <property type="match status" value="1"/>
</dbReference>
<dbReference type="InterPro" id="IPR005709">
    <property type="entry name" value="Ribosomal_uS4_bac-type"/>
</dbReference>
<dbReference type="NCBIfam" id="NF003717">
    <property type="entry name" value="PRK05327.1"/>
    <property type="match status" value="1"/>
</dbReference>
<evidence type="ECO:0000256" key="7">
    <source>
        <dbReference type="HAMAP-Rule" id="MF_01306"/>
    </source>
</evidence>
<feature type="region of interest" description="Disordered" evidence="9">
    <location>
        <begin position="28"/>
        <end position="49"/>
    </location>
</feature>
<evidence type="ECO:0000259" key="11">
    <source>
        <dbReference type="SMART" id="SM01390"/>
    </source>
</evidence>
<comment type="similarity">
    <text evidence="1 7 8">Belongs to the universal ribosomal protein uS4 family.</text>
</comment>
<evidence type="ECO:0000259" key="10">
    <source>
        <dbReference type="SMART" id="SM00363"/>
    </source>
</evidence>
<comment type="function">
    <text evidence="7">One of the primary rRNA binding proteins, it binds directly to 16S rRNA where it nucleates assembly of the body of the 30S subunit.</text>
</comment>
<dbReference type="GO" id="GO:0019843">
    <property type="term" value="F:rRNA binding"/>
    <property type="evidence" value="ECO:0007669"/>
    <property type="project" value="UniProtKB-UniRule"/>
</dbReference>
<feature type="domain" description="RNA-binding S4" evidence="10">
    <location>
        <begin position="96"/>
        <end position="159"/>
    </location>
</feature>
<dbReference type="GO" id="GO:0003735">
    <property type="term" value="F:structural constituent of ribosome"/>
    <property type="evidence" value="ECO:0007669"/>
    <property type="project" value="InterPro"/>
</dbReference>
<evidence type="ECO:0000256" key="9">
    <source>
        <dbReference type="SAM" id="MobiDB-lite"/>
    </source>
</evidence>
<dbReference type="GO" id="GO:0006412">
    <property type="term" value="P:translation"/>
    <property type="evidence" value="ECO:0007669"/>
    <property type="project" value="UniProtKB-UniRule"/>
</dbReference>
<evidence type="ECO:0000313" key="12">
    <source>
        <dbReference type="EMBL" id="MDC7227779.1"/>
    </source>
</evidence>
<evidence type="ECO:0000256" key="5">
    <source>
        <dbReference type="ARBA" id="ARBA00023274"/>
    </source>
</evidence>
<dbReference type="InterPro" id="IPR002942">
    <property type="entry name" value="S4_RNA-bd"/>
</dbReference>
<evidence type="ECO:0000256" key="1">
    <source>
        <dbReference type="ARBA" id="ARBA00007465"/>
    </source>
</evidence>
<keyword evidence="5 7" id="KW-0687">Ribonucleoprotein</keyword>
<dbReference type="PANTHER" id="PTHR11831">
    <property type="entry name" value="30S 40S RIBOSOMAL PROTEIN"/>
    <property type="match status" value="1"/>
</dbReference>
<dbReference type="Pfam" id="PF01479">
    <property type="entry name" value="S4"/>
    <property type="match status" value="1"/>
</dbReference>
<name>A0AAJ1MPG4_9SPIO</name>
<evidence type="ECO:0000256" key="4">
    <source>
        <dbReference type="ARBA" id="ARBA00022980"/>
    </source>
</evidence>
<organism evidence="12 13">
    <name type="scientific">Candidatus Thalassospirochaeta sargassi</name>
    <dbReference type="NCBI Taxonomy" id="3119039"/>
    <lineage>
        <taxon>Bacteria</taxon>
        <taxon>Pseudomonadati</taxon>
        <taxon>Spirochaetota</taxon>
        <taxon>Spirochaetia</taxon>
        <taxon>Spirochaetales</taxon>
        <taxon>Spirochaetaceae</taxon>
        <taxon>Candidatus Thalassospirochaeta</taxon>
    </lineage>
</organism>
<dbReference type="SMART" id="SM01390">
    <property type="entry name" value="Ribosomal_S4"/>
    <property type="match status" value="1"/>
</dbReference>
<comment type="caution">
    <text evidence="12">The sequence shown here is derived from an EMBL/GenBank/DDBJ whole genome shotgun (WGS) entry which is preliminary data.</text>
</comment>
<gene>
    <name evidence="7 12" type="primary">rpsD</name>
    <name evidence="12" type="ORF">PQJ61_13525</name>
</gene>
<dbReference type="PROSITE" id="PS50889">
    <property type="entry name" value="S4"/>
    <property type="match status" value="1"/>
</dbReference>
<dbReference type="CDD" id="cd00165">
    <property type="entry name" value="S4"/>
    <property type="match status" value="1"/>
</dbReference>
<dbReference type="InterPro" id="IPR036986">
    <property type="entry name" value="S4_RNA-bd_sf"/>
</dbReference>
<dbReference type="FunFam" id="3.10.290.10:FF:000001">
    <property type="entry name" value="30S ribosomal protein S4"/>
    <property type="match status" value="1"/>
</dbReference>
<dbReference type="PROSITE" id="PS00632">
    <property type="entry name" value="RIBOSOMAL_S4"/>
    <property type="match status" value="1"/>
</dbReference>
<dbReference type="NCBIfam" id="TIGR01017">
    <property type="entry name" value="rpsD_bact"/>
    <property type="match status" value="1"/>
</dbReference>
<keyword evidence="3 7" id="KW-0694">RNA-binding</keyword>
<keyword evidence="2 7" id="KW-0699">rRNA-binding</keyword>
<dbReference type="SUPFAM" id="SSF55174">
    <property type="entry name" value="Alpha-L RNA-binding motif"/>
    <property type="match status" value="1"/>
</dbReference>
<sequence>MPYKKAPRGKLTRKFGINVFGNPKFDKILKRKPNGPGKPSGKKQYKKTSNYGTQLLEKQKIRYTYGLSEKQFRNTFFKAKKKVGVTSENFILLLESRLDNLIYRMGWAVSREQSKQMVNHGYFRINNKKADIPSMTLKPGDRISVRGKENIRTLIRYVQKKTNSNKPTWLKVDPDNLEAELISSPEYSSIQPAADLQAVIEYYSR</sequence>
<evidence type="ECO:0000256" key="3">
    <source>
        <dbReference type="ARBA" id="ARBA00022884"/>
    </source>
</evidence>
<dbReference type="EMBL" id="JAQQAL010000033">
    <property type="protein sequence ID" value="MDC7227779.1"/>
    <property type="molecule type" value="Genomic_DNA"/>
</dbReference>
<evidence type="ECO:0000256" key="8">
    <source>
        <dbReference type="RuleBase" id="RU003699"/>
    </source>
</evidence>
<comment type="function">
    <text evidence="7">With S5 and S12 plays an important role in translational accuracy.</text>
</comment>
<dbReference type="GO" id="GO:0042274">
    <property type="term" value="P:ribosomal small subunit biogenesis"/>
    <property type="evidence" value="ECO:0007669"/>
    <property type="project" value="TreeGrafter"/>
</dbReference>
<keyword evidence="4 7" id="KW-0689">Ribosomal protein</keyword>
<dbReference type="InterPro" id="IPR018079">
    <property type="entry name" value="Ribosomal_uS4_CS"/>
</dbReference>
<feature type="domain" description="Small ribosomal subunit protein uS4 N-terminal" evidence="11">
    <location>
        <begin position="3"/>
        <end position="95"/>
    </location>
</feature>
<proteinExistence type="inferred from homology"/>
<dbReference type="AlphaFoldDB" id="A0AAJ1MPG4"/>
<evidence type="ECO:0000256" key="6">
    <source>
        <dbReference type="ARBA" id="ARBA00035254"/>
    </source>
</evidence>
<dbReference type="InterPro" id="IPR022801">
    <property type="entry name" value="Ribosomal_uS4"/>
</dbReference>
<dbReference type="InterPro" id="IPR001912">
    <property type="entry name" value="Ribosomal_uS4_N"/>
</dbReference>
<protein>
    <recommendedName>
        <fullName evidence="6 7">Small ribosomal subunit protein uS4</fullName>
    </recommendedName>
</protein>
<evidence type="ECO:0000313" key="13">
    <source>
        <dbReference type="Proteomes" id="UP001221217"/>
    </source>
</evidence>
<dbReference type="SMART" id="SM00363">
    <property type="entry name" value="S4"/>
    <property type="match status" value="1"/>
</dbReference>
<dbReference type="Pfam" id="PF00163">
    <property type="entry name" value="Ribosomal_S4"/>
    <property type="match status" value="1"/>
</dbReference>
<dbReference type="PANTHER" id="PTHR11831:SF4">
    <property type="entry name" value="SMALL RIBOSOMAL SUBUNIT PROTEIN US4M"/>
    <property type="match status" value="1"/>
</dbReference>
<dbReference type="HAMAP" id="MF_01306_B">
    <property type="entry name" value="Ribosomal_uS4_B"/>
    <property type="match status" value="1"/>
</dbReference>
<evidence type="ECO:0000256" key="2">
    <source>
        <dbReference type="ARBA" id="ARBA00022730"/>
    </source>
</evidence>